<accession>A0ABD6RUZ5</accession>
<dbReference type="AlphaFoldDB" id="A0ABD6RUZ5"/>
<organism evidence="3 4">
    <name type="scientific">Bacillus thuringiensis</name>
    <dbReference type="NCBI Taxonomy" id="1428"/>
    <lineage>
        <taxon>Bacteria</taxon>
        <taxon>Bacillati</taxon>
        <taxon>Bacillota</taxon>
        <taxon>Bacilli</taxon>
        <taxon>Bacillales</taxon>
        <taxon>Bacillaceae</taxon>
        <taxon>Bacillus</taxon>
        <taxon>Bacillus cereus group</taxon>
    </lineage>
</organism>
<sequence length="592" mass="69487">MILKKLLIYSFKELSVLKEYTFNTLGLNIILGEKKDEHDEANGVGKTTMVECISFLLGKEIHKYYTDNPILINKEIFLVLEVNSNGRTMFLGRHINTPEKGYVLFDNKINYNLSEWKLYDDTDYKNFIHNEILGEETTDISFAAVRDYIMRDEQDGFTKNNLGIAKRAVVYQSKALAFLCGLPYNSEIEIKKITNEISKLKDEKSALMTSIGESVSSLKSRKTKCLNEIKKIEKDINQININKQYNIKVSDYNTNKEKLNKIQKDIFKLQHIKKQYERNIENLEKKVEDIKQLNDIEPFYKELLGLFPEKIHYNYEKVKDFYDFMVQNRGKYFYDKIDKISNEIVKLERNKKEIEETLKDDYKIFKSINLIEDINSIVAEREKFNMQLAEINLQLNNHKRSSILTTEINTLKSKKLLLTQRKNDEFNAFNEHISQIEECFQELSEIAYNTAGVLNIQFDSNVNERNNSTTGRVKIQCELPDDRSHGINYMKINMFDLSWFLTSLSNNLPKIKFLFHDGSYSKPNPAVKGKILKHVDSVLNNLGKGQYFVTINKNEILTEDFTHFDKENKFIARLDREDNNQNRFFGFKLYTN</sequence>
<feature type="coiled-coil region" evidence="1">
    <location>
        <begin position="190"/>
        <end position="293"/>
    </location>
</feature>
<evidence type="ECO:0000259" key="2">
    <source>
        <dbReference type="Pfam" id="PF10088"/>
    </source>
</evidence>
<evidence type="ECO:0000313" key="4">
    <source>
        <dbReference type="Proteomes" id="UP000219897"/>
    </source>
</evidence>
<reference evidence="3 4" key="1">
    <citation type="submission" date="2017-09" db="EMBL/GenBank/DDBJ databases">
        <title>Large-scale bioinformatics analysis of Bacillus genomes uncovers conserved roles of natural products in bacterial physiology.</title>
        <authorList>
            <consortium name="Agbiome Team Llc"/>
            <person name="Bleich R.M."/>
            <person name="Kirk G.J."/>
            <person name="Santa Maria K.C."/>
            <person name="Allen S.E."/>
            <person name="Farag S."/>
            <person name="Shank E.A."/>
            <person name="Bowers A."/>
        </authorList>
    </citation>
    <scope>NUCLEOTIDE SEQUENCE [LARGE SCALE GENOMIC DNA]</scope>
    <source>
        <strain evidence="3 4">AFS005140</strain>
    </source>
</reference>
<proteinExistence type="predicted"/>
<dbReference type="Proteomes" id="UP000219897">
    <property type="component" value="Unassembled WGS sequence"/>
</dbReference>
<gene>
    <name evidence="3" type="ORF">CN495_35690</name>
</gene>
<dbReference type="EMBL" id="NTYF01000286">
    <property type="protein sequence ID" value="PER35535.1"/>
    <property type="molecule type" value="Genomic_DNA"/>
</dbReference>
<dbReference type="SUPFAM" id="SSF52540">
    <property type="entry name" value="P-loop containing nucleoside triphosphate hydrolases"/>
    <property type="match status" value="1"/>
</dbReference>
<feature type="domain" description="DUF2326" evidence="2">
    <location>
        <begin position="464"/>
        <end position="588"/>
    </location>
</feature>
<name>A0ABD6RUZ5_BACTU</name>
<comment type="caution">
    <text evidence="3">The sequence shown here is derived from an EMBL/GenBank/DDBJ whole genome shotgun (WGS) entry which is preliminary data.</text>
</comment>
<keyword evidence="1" id="KW-0175">Coiled coil</keyword>
<protein>
    <recommendedName>
        <fullName evidence="2">DUF2326 domain-containing protein</fullName>
    </recommendedName>
</protein>
<dbReference type="Gene3D" id="3.40.50.300">
    <property type="entry name" value="P-loop containing nucleotide triphosphate hydrolases"/>
    <property type="match status" value="1"/>
</dbReference>
<dbReference type="InterPro" id="IPR018760">
    <property type="entry name" value="DUF2326"/>
</dbReference>
<dbReference type="Pfam" id="PF10088">
    <property type="entry name" value="DUF2326"/>
    <property type="match status" value="1"/>
</dbReference>
<evidence type="ECO:0000256" key="1">
    <source>
        <dbReference type="SAM" id="Coils"/>
    </source>
</evidence>
<dbReference type="RefSeq" id="WP_098317283.1">
    <property type="nucleotide sequence ID" value="NZ_NTYF01000286.1"/>
</dbReference>
<dbReference type="InterPro" id="IPR027417">
    <property type="entry name" value="P-loop_NTPase"/>
</dbReference>
<evidence type="ECO:0000313" key="3">
    <source>
        <dbReference type="EMBL" id="PER35535.1"/>
    </source>
</evidence>